<dbReference type="Gene3D" id="3.30.70.890">
    <property type="entry name" value="GHMP kinase, C-terminal domain"/>
    <property type="match status" value="1"/>
</dbReference>
<reference evidence="2 3" key="1">
    <citation type="submission" date="2009-11" db="EMBL/GenBank/DDBJ databases">
        <title>Annotation of Allomyces macrogynus ATCC 38327.</title>
        <authorList>
            <consortium name="The Broad Institute Genome Sequencing Platform"/>
            <person name="Russ C."/>
            <person name="Cuomo C."/>
            <person name="Burger G."/>
            <person name="Gray M.W."/>
            <person name="Holland P.W.H."/>
            <person name="King N."/>
            <person name="Lang F.B.F."/>
            <person name="Roger A.J."/>
            <person name="Ruiz-Trillo I."/>
            <person name="Young S.K."/>
            <person name="Zeng Q."/>
            <person name="Gargeya S."/>
            <person name="Fitzgerald M."/>
            <person name="Haas B."/>
            <person name="Abouelleil A."/>
            <person name="Alvarado L."/>
            <person name="Arachchi H.M."/>
            <person name="Berlin A."/>
            <person name="Chapman S.B."/>
            <person name="Gearin G."/>
            <person name="Goldberg J."/>
            <person name="Griggs A."/>
            <person name="Gujja S."/>
            <person name="Hansen M."/>
            <person name="Heiman D."/>
            <person name="Howarth C."/>
            <person name="Larimer J."/>
            <person name="Lui A."/>
            <person name="MacDonald P.J.P."/>
            <person name="McCowen C."/>
            <person name="Montmayeur A."/>
            <person name="Murphy C."/>
            <person name="Neiman D."/>
            <person name="Pearson M."/>
            <person name="Priest M."/>
            <person name="Roberts A."/>
            <person name="Saif S."/>
            <person name="Shea T."/>
            <person name="Sisk P."/>
            <person name="Stolte C."/>
            <person name="Sykes S."/>
            <person name="Wortman J."/>
            <person name="Nusbaum C."/>
            <person name="Birren B."/>
        </authorList>
    </citation>
    <scope>NUCLEOTIDE SEQUENCE [LARGE SCALE GENOMIC DNA]</scope>
    <source>
        <strain evidence="2 3">ATCC 38327</strain>
    </source>
</reference>
<dbReference type="SUPFAM" id="SSF55060">
    <property type="entry name" value="GHMP Kinase, C-terminal domain"/>
    <property type="match status" value="1"/>
</dbReference>
<dbReference type="Proteomes" id="UP000054350">
    <property type="component" value="Unassembled WGS sequence"/>
</dbReference>
<dbReference type="Pfam" id="PF18376">
    <property type="entry name" value="MDD_C"/>
    <property type="match status" value="1"/>
</dbReference>
<feature type="non-terminal residue" evidence="2">
    <location>
        <position position="59"/>
    </location>
</feature>
<feature type="domain" description="Mvd1 C-terminal" evidence="1">
    <location>
        <begin position="21"/>
        <end position="59"/>
    </location>
</feature>
<proteinExistence type="predicted"/>
<accession>A0A0L0T8P1</accession>
<evidence type="ECO:0000259" key="1">
    <source>
        <dbReference type="Pfam" id="PF18376"/>
    </source>
</evidence>
<evidence type="ECO:0000313" key="3">
    <source>
        <dbReference type="Proteomes" id="UP000054350"/>
    </source>
</evidence>
<reference evidence="3" key="2">
    <citation type="submission" date="2009-11" db="EMBL/GenBank/DDBJ databases">
        <title>The Genome Sequence of Allomyces macrogynus strain ATCC 38327.</title>
        <authorList>
            <consortium name="The Broad Institute Genome Sequencing Platform"/>
            <person name="Russ C."/>
            <person name="Cuomo C."/>
            <person name="Shea T."/>
            <person name="Young S.K."/>
            <person name="Zeng Q."/>
            <person name="Koehrsen M."/>
            <person name="Haas B."/>
            <person name="Borodovsky M."/>
            <person name="Guigo R."/>
            <person name="Alvarado L."/>
            <person name="Berlin A."/>
            <person name="Borenstein D."/>
            <person name="Chen Z."/>
            <person name="Engels R."/>
            <person name="Freedman E."/>
            <person name="Gellesch M."/>
            <person name="Goldberg J."/>
            <person name="Griggs A."/>
            <person name="Gujja S."/>
            <person name="Heiman D."/>
            <person name="Hepburn T."/>
            <person name="Howarth C."/>
            <person name="Jen D."/>
            <person name="Larson L."/>
            <person name="Lewis B."/>
            <person name="Mehta T."/>
            <person name="Park D."/>
            <person name="Pearson M."/>
            <person name="Roberts A."/>
            <person name="Saif S."/>
            <person name="Shenoy N."/>
            <person name="Sisk P."/>
            <person name="Stolte C."/>
            <person name="Sykes S."/>
            <person name="Walk T."/>
            <person name="White J."/>
            <person name="Yandava C."/>
            <person name="Burger G."/>
            <person name="Gray M.W."/>
            <person name="Holland P.W.H."/>
            <person name="King N."/>
            <person name="Lang F.B.F."/>
            <person name="Roger A.J."/>
            <person name="Ruiz-Trillo I."/>
            <person name="Lander E."/>
            <person name="Nusbaum C."/>
        </authorList>
    </citation>
    <scope>NUCLEOTIDE SEQUENCE [LARGE SCALE GENOMIC DNA]</scope>
    <source>
        <strain evidence="3">ATCC 38327</strain>
    </source>
</reference>
<sequence>MFDMKQAILAKNFDKFAETTMNDVSRAIIQLVTDFNATPVVGYEGKYKVAYTYDAGPNA</sequence>
<dbReference type="AlphaFoldDB" id="A0A0L0T8P1"/>
<dbReference type="VEuPathDB" id="FungiDB:AMAG_20290"/>
<evidence type="ECO:0000313" key="2">
    <source>
        <dbReference type="EMBL" id="KNE71085.1"/>
    </source>
</evidence>
<dbReference type="EMBL" id="GG745369">
    <property type="protein sequence ID" value="KNE71085.1"/>
    <property type="molecule type" value="Genomic_DNA"/>
</dbReference>
<keyword evidence="3" id="KW-1185">Reference proteome</keyword>
<organism evidence="2 3">
    <name type="scientific">Allomyces macrogynus (strain ATCC 38327)</name>
    <name type="common">Allomyces javanicus var. macrogynus</name>
    <dbReference type="NCBI Taxonomy" id="578462"/>
    <lineage>
        <taxon>Eukaryota</taxon>
        <taxon>Fungi</taxon>
        <taxon>Fungi incertae sedis</taxon>
        <taxon>Blastocladiomycota</taxon>
        <taxon>Blastocladiomycetes</taxon>
        <taxon>Blastocladiales</taxon>
        <taxon>Blastocladiaceae</taxon>
        <taxon>Allomyces</taxon>
    </lineage>
</organism>
<dbReference type="InterPro" id="IPR036554">
    <property type="entry name" value="GHMP_kinase_C_sf"/>
</dbReference>
<protein>
    <recommendedName>
        <fullName evidence="1">Mvd1 C-terminal domain-containing protein</fullName>
    </recommendedName>
</protein>
<gene>
    <name evidence="2" type="ORF">AMAG_20290</name>
</gene>
<dbReference type="InterPro" id="IPR041431">
    <property type="entry name" value="Mvd1_C"/>
</dbReference>
<dbReference type="OrthoDB" id="10253702at2759"/>
<name>A0A0L0T8P1_ALLM3</name>